<protein>
    <recommendedName>
        <fullName evidence="3">Leucine-rich repeat domain-containing protein</fullName>
    </recommendedName>
</protein>
<evidence type="ECO:0000313" key="1">
    <source>
        <dbReference type="EMBL" id="KAK8866242.1"/>
    </source>
</evidence>
<reference evidence="1 2" key="1">
    <citation type="submission" date="2024-04" db="EMBL/GenBank/DDBJ databases">
        <title>Tritrichomonas musculus Genome.</title>
        <authorList>
            <person name="Alves-Ferreira E."/>
            <person name="Grigg M."/>
            <person name="Lorenzi H."/>
            <person name="Galac M."/>
        </authorList>
    </citation>
    <scope>NUCLEOTIDE SEQUENCE [LARGE SCALE GENOMIC DNA]</scope>
    <source>
        <strain evidence="1 2">EAF2021</strain>
    </source>
</reference>
<dbReference type="SUPFAM" id="SSF52058">
    <property type="entry name" value="L domain-like"/>
    <property type="match status" value="1"/>
</dbReference>
<dbReference type="Proteomes" id="UP001470230">
    <property type="component" value="Unassembled WGS sequence"/>
</dbReference>
<sequence length="302" mass="34115">MITNEHSYLAKIDSYIGMIKTWVSENELMDLSIDVSFEFESTHFKTSVQEEIKKLDKIVQSNFSIENEEDILSLLVSMAEGKSILKNDYLQKVIDFVSNAKSKGHEFADEFLNIVFGDSIAVRTNRLTFNIFRKDMEIANISGHVTKICQKAFYGFKCLTKVFISNSVKLIGDEAFDSCSSLIFVNLPESIEQTCLGSGVFKNCTKLNYIKTPSKLTKNFDKTFKGDVSLTKVILNEGLLEIGKEAFAGCKSLEIIEIPQTVEFIDDKAFDGCKNLKTVLLRGKKIELGKKVWSRKVHVVHI</sequence>
<dbReference type="InterPro" id="IPR032675">
    <property type="entry name" value="LRR_dom_sf"/>
</dbReference>
<gene>
    <name evidence="1" type="ORF">M9Y10_009201</name>
</gene>
<keyword evidence="2" id="KW-1185">Reference proteome</keyword>
<name>A0ABR2IMX0_9EUKA</name>
<dbReference type="Pfam" id="PF13306">
    <property type="entry name" value="LRR_5"/>
    <property type="match status" value="1"/>
</dbReference>
<accession>A0ABR2IMX0</accession>
<dbReference type="EMBL" id="JAPFFF010000015">
    <property type="protein sequence ID" value="KAK8866242.1"/>
    <property type="molecule type" value="Genomic_DNA"/>
</dbReference>
<comment type="caution">
    <text evidence="1">The sequence shown here is derived from an EMBL/GenBank/DDBJ whole genome shotgun (WGS) entry which is preliminary data.</text>
</comment>
<dbReference type="InterPro" id="IPR053139">
    <property type="entry name" value="Surface_bspA-like"/>
</dbReference>
<proteinExistence type="predicted"/>
<organism evidence="1 2">
    <name type="scientific">Tritrichomonas musculus</name>
    <dbReference type="NCBI Taxonomy" id="1915356"/>
    <lineage>
        <taxon>Eukaryota</taxon>
        <taxon>Metamonada</taxon>
        <taxon>Parabasalia</taxon>
        <taxon>Tritrichomonadida</taxon>
        <taxon>Tritrichomonadidae</taxon>
        <taxon>Tritrichomonas</taxon>
    </lineage>
</organism>
<evidence type="ECO:0008006" key="3">
    <source>
        <dbReference type="Google" id="ProtNLM"/>
    </source>
</evidence>
<dbReference type="PANTHER" id="PTHR45661">
    <property type="entry name" value="SURFACE ANTIGEN"/>
    <property type="match status" value="1"/>
</dbReference>
<dbReference type="Gene3D" id="3.80.10.10">
    <property type="entry name" value="Ribonuclease Inhibitor"/>
    <property type="match status" value="1"/>
</dbReference>
<dbReference type="InterPro" id="IPR026906">
    <property type="entry name" value="LRR_5"/>
</dbReference>
<dbReference type="PANTHER" id="PTHR45661:SF3">
    <property type="entry name" value="IG-LIKE DOMAIN-CONTAINING PROTEIN"/>
    <property type="match status" value="1"/>
</dbReference>
<evidence type="ECO:0000313" key="2">
    <source>
        <dbReference type="Proteomes" id="UP001470230"/>
    </source>
</evidence>